<protein>
    <recommendedName>
        <fullName evidence="2 3">ATP-dependent Clp protease proteolytic subunit</fullName>
        <ecNumber evidence="2">3.4.21.92</ecNumber>
    </recommendedName>
    <alternativeName>
        <fullName evidence="2">Endopeptidase Clp</fullName>
    </alternativeName>
</protein>
<keyword evidence="2" id="KW-0963">Cytoplasm</keyword>
<dbReference type="HAMAP" id="MF_00444">
    <property type="entry name" value="ClpP"/>
    <property type="match status" value="1"/>
</dbReference>
<dbReference type="SUPFAM" id="SSF52096">
    <property type="entry name" value="ClpP/crotonase"/>
    <property type="match status" value="1"/>
</dbReference>
<dbReference type="GO" id="GO:0009368">
    <property type="term" value="C:endopeptidase Clp complex"/>
    <property type="evidence" value="ECO:0007669"/>
    <property type="project" value="TreeGrafter"/>
</dbReference>
<dbReference type="GO" id="GO:0004176">
    <property type="term" value="F:ATP-dependent peptidase activity"/>
    <property type="evidence" value="ECO:0007669"/>
    <property type="project" value="InterPro"/>
</dbReference>
<comment type="function">
    <text evidence="2">Cleaves peptides in various proteins in a process that requires ATP hydrolysis. Has a chymotrypsin-like activity. Plays a major role in the degradation of misfolded proteins.</text>
</comment>
<comment type="similarity">
    <text evidence="1 2 3">Belongs to the peptidase S14 family.</text>
</comment>
<keyword evidence="4" id="KW-0812">Transmembrane</keyword>
<evidence type="ECO:0000256" key="3">
    <source>
        <dbReference type="RuleBase" id="RU003567"/>
    </source>
</evidence>
<dbReference type="PRINTS" id="PR00127">
    <property type="entry name" value="CLPPROTEASEP"/>
</dbReference>
<dbReference type="Gene3D" id="3.90.226.10">
    <property type="entry name" value="2-enoyl-CoA Hydratase, Chain A, domain 1"/>
    <property type="match status" value="1"/>
</dbReference>
<dbReference type="CDD" id="cd07017">
    <property type="entry name" value="S14_ClpP_2"/>
    <property type="match status" value="1"/>
</dbReference>
<organism evidence="5 6">
    <name type="scientific">Candidatus Dojkabacteria bacterium CG_4_10_14_0_2_um_filter_Dojkabacteria_WS6_41_15</name>
    <dbReference type="NCBI Taxonomy" id="2014249"/>
    <lineage>
        <taxon>Bacteria</taxon>
        <taxon>Candidatus Dojkabacteria</taxon>
    </lineage>
</organism>
<keyword evidence="2 5" id="KW-0645">Protease</keyword>
<evidence type="ECO:0000313" key="6">
    <source>
        <dbReference type="Proteomes" id="UP000228952"/>
    </source>
</evidence>
<dbReference type="EC" id="3.4.21.92" evidence="2"/>
<reference evidence="6" key="1">
    <citation type="submission" date="2017-09" db="EMBL/GenBank/DDBJ databases">
        <title>Depth-based differentiation of microbial function through sediment-hosted aquifers and enrichment of novel symbionts in the deep terrestrial subsurface.</title>
        <authorList>
            <person name="Probst A.J."/>
            <person name="Ladd B."/>
            <person name="Jarett J.K."/>
            <person name="Geller-Mcgrath D.E."/>
            <person name="Sieber C.M.K."/>
            <person name="Emerson J.B."/>
            <person name="Anantharaman K."/>
            <person name="Thomas B.C."/>
            <person name="Malmstrom R."/>
            <person name="Stieglmeier M."/>
            <person name="Klingl A."/>
            <person name="Woyke T."/>
            <person name="Ryan C.M."/>
            <person name="Banfield J.F."/>
        </authorList>
    </citation>
    <scope>NUCLEOTIDE SEQUENCE [LARGE SCALE GENOMIC DNA]</scope>
</reference>
<dbReference type="PANTHER" id="PTHR10381">
    <property type="entry name" value="ATP-DEPENDENT CLP PROTEASE PROTEOLYTIC SUBUNIT"/>
    <property type="match status" value="1"/>
</dbReference>
<accession>A0A2M7W135</accession>
<name>A0A2M7W135_9BACT</name>
<comment type="caution">
    <text evidence="5">The sequence shown here is derived from an EMBL/GenBank/DDBJ whole genome shotgun (WGS) entry which is preliminary data.</text>
</comment>
<keyword evidence="2" id="KW-0720">Serine protease</keyword>
<keyword evidence="2" id="KW-0378">Hydrolase</keyword>
<feature type="transmembrane region" description="Helical" evidence="4">
    <location>
        <begin position="95"/>
        <end position="115"/>
    </location>
</feature>
<evidence type="ECO:0000256" key="2">
    <source>
        <dbReference type="HAMAP-Rule" id="MF_00444"/>
    </source>
</evidence>
<dbReference type="InterPro" id="IPR001907">
    <property type="entry name" value="ClpP"/>
</dbReference>
<gene>
    <name evidence="2" type="primary">clpP</name>
    <name evidence="5" type="ORF">COX64_04040</name>
</gene>
<feature type="active site" description="Nucleophile" evidence="2">
    <location>
        <position position="105"/>
    </location>
</feature>
<dbReference type="PANTHER" id="PTHR10381:SF11">
    <property type="entry name" value="ATP-DEPENDENT CLP PROTEASE PROTEOLYTIC SUBUNIT, MITOCHONDRIAL"/>
    <property type="match status" value="1"/>
</dbReference>
<dbReference type="GO" id="GO:0004252">
    <property type="term" value="F:serine-type endopeptidase activity"/>
    <property type="evidence" value="ECO:0007669"/>
    <property type="project" value="UniProtKB-UniRule"/>
</dbReference>
<dbReference type="NCBIfam" id="NF001368">
    <property type="entry name" value="PRK00277.1"/>
    <property type="match status" value="1"/>
</dbReference>
<dbReference type="InterPro" id="IPR029045">
    <property type="entry name" value="ClpP/crotonase-like_dom_sf"/>
</dbReference>
<evidence type="ECO:0000313" key="5">
    <source>
        <dbReference type="EMBL" id="PJA12866.1"/>
    </source>
</evidence>
<dbReference type="AlphaFoldDB" id="A0A2M7W135"/>
<sequence length="200" mass="22373">MKGVTANIIIPTVFEEDRRGNRSYYDIFSRLLKDRIIFLNGPVTDQMANIIIAEMVFLEKENTKEDIQLYIQSPGGSVAAGLAIYDAMQYLKPNIVTIGMGMIASMASLLITAGAKGKRFMLPHARLMIHQVHLTGLPRMTATELMIENDEMQKNKQLLNTLLAKHTGKTVKEITNDTELDNWMSAEEAVKYGLVDKVLA</sequence>
<dbReference type="EMBL" id="PFQB01000101">
    <property type="protein sequence ID" value="PJA12866.1"/>
    <property type="molecule type" value="Genomic_DNA"/>
</dbReference>
<dbReference type="GO" id="GO:0005737">
    <property type="term" value="C:cytoplasm"/>
    <property type="evidence" value="ECO:0007669"/>
    <property type="project" value="UniProtKB-SubCell"/>
</dbReference>
<comment type="subunit">
    <text evidence="2">Fourteen ClpP subunits assemble into 2 heptameric rings which stack back to back to give a disk-like structure with a central cavity, resembling the structure of eukaryotic proteasomes.</text>
</comment>
<keyword evidence="4" id="KW-1133">Transmembrane helix</keyword>
<keyword evidence="4" id="KW-0472">Membrane</keyword>
<dbReference type="Proteomes" id="UP000228952">
    <property type="component" value="Unassembled WGS sequence"/>
</dbReference>
<feature type="active site" evidence="2">
    <location>
        <position position="130"/>
    </location>
</feature>
<evidence type="ECO:0000256" key="1">
    <source>
        <dbReference type="ARBA" id="ARBA00007039"/>
    </source>
</evidence>
<dbReference type="InterPro" id="IPR023562">
    <property type="entry name" value="ClpP/TepA"/>
</dbReference>
<comment type="catalytic activity">
    <reaction evidence="2">
        <text>Hydrolysis of proteins to small peptides in the presence of ATP and magnesium. alpha-casein is the usual test substrate. In the absence of ATP, only oligopeptides shorter than five residues are hydrolyzed (such as succinyl-Leu-Tyr-|-NHMec, and Leu-Tyr-Leu-|-Tyr-Trp, in which cleavage of the -Tyr-|-Leu- and -Tyr-|-Trp bonds also occurs).</text>
        <dbReference type="EC" id="3.4.21.92"/>
    </reaction>
</comment>
<comment type="subcellular location">
    <subcellularLocation>
        <location evidence="2">Cytoplasm</location>
    </subcellularLocation>
</comment>
<proteinExistence type="inferred from homology"/>
<dbReference type="GO" id="GO:0006515">
    <property type="term" value="P:protein quality control for misfolded or incompletely synthesized proteins"/>
    <property type="evidence" value="ECO:0007669"/>
    <property type="project" value="TreeGrafter"/>
</dbReference>
<dbReference type="Pfam" id="PF00574">
    <property type="entry name" value="CLP_protease"/>
    <property type="match status" value="1"/>
</dbReference>
<evidence type="ECO:0000256" key="4">
    <source>
        <dbReference type="SAM" id="Phobius"/>
    </source>
</evidence>
<dbReference type="GO" id="GO:0051117">
    <property type="term" value="F:ATPase binding"/>
    <property type="evidence" value="ECO:0007669"/>
    <property type="project" value="TreeGrafter"/>
</dbReference>